<proteinExistence type="predicted"/>
<dbReference type="Proteomes" id="UP000790787">
    <property type="component" value="Chromosome 6"/>
</dbReference>
<keyword evidence="1" id="KW-1185">Reference proteome</keyword>
<protein>
    <submittedName>
        <fullName evidence="2">Uncharacterized protein LOC142181860</fullName>
    </submittedName>
</protein>
<sequence length="261" mass="29494">MVLGLNGSRVFCDKGDREKWSVNKQARIKGSSKVQRSSTIRSPPGEPKGKQQHSKEFSNQESTWRTKGSSSSFKEKQCKCSAIRSPPGEQRESNKVQRNFSNQEPAWRTKGSSSSFKEKQCKCSAIRIPPGEQRENNKVQRSSAIKSPPGEQREAVQVLRKSSASVGNQEHTWRTKGSSKVQRSSAIRSPPGEQREASVFKGRQQLGAHLENKGKTTSFEGRQVEYWQSGAYLENKRIHFRINSSQQQKKLAARFRVNSLR</sequence>
<evidence type="ECO:0000313" key="2">
    <source>
        <dbReference type="RefSeq" id="XP_075111583.1"/>
    </source>
</evidence>
<gene>
    <name evidence="2" type="primary">LOC142181860</name>
</gene>
<accession>A0AC58UQ04</accession>
<name>A0AC58UQ04_TOBAC</name>
<organism evidence="1 2">
    <name type="scientific">Nicotiana tabacum</name>
    <name type="common">Common tobacco</name>
    <dbReference type="NCBI Taxonomy" id="4097"/>
    <lineage>
        <taxon>Eukaryota</taxon>
        <taxon>Viridiplantae</taxon>
        <taxon>Streptophyta</taxon>
        <taxon>Embryophyta</taxon>
        <taxon>Tracheophyta</taxon>
        <taxon>Spermatophyta</taxon>
        <taxon>Magnoliopsida</taxon>
        <taxon>eudicotyledons</taxon>
        <taxon>Gunneridae</taxon>
        <taxon>Pentapetalae</taxon>
        <taxon>asterids</taxon>
        <taxon>lamiids</taxon>
        <taxon>Solanales</taxon>
        <taxon>Solanaceae</taxon>
        <taxon>Nicotianoideae</taxon>
        <taxon>Nicotianeae</taxon>
        <taxon>Nicotiana</taxon>
    </lineage>
</organism>
<dbReference type="RefSeq" id="XP_075111583.1">
    <property type="nucleotide sequence ID" value="XM_075255482.1"/>
</dbReference>
<reference evidence="2" key="2">
    <citation type="submission" date="2025-08" db="UniProtKB">
        <authorList>
            <consortium name="RefSeq"/>
        </authorList>
    </citation>
    <scope>IDENTIFICATION</scope>
    <source>
        <tissue evidence="2">Leaf</tissue>
    </source>
</reference>
<evidence type="ECO:0000313" key="1">
    <source>
        <dbReference type="Proteomes" id="UP000790787"/>
    </source>
</evidence>
<reference evidence="1" key="1">
    <citation type="journal article" date="2014" name="Nat. Commun.">
        <title>The tobacco genome sequence and its comparison with those of tomato and potato.</title>
        <authorList>
            <person name="Sierro N."/>
            <person name="Battey J.N."/>
            <person name="Ouadi S."/>
            <person name="Bakaher N."/>
            <person name="Bovet L."/>
            <person name="Willig A."/>
            <person name="Goepfert S."/>
            <person name="Peitsch M.C."/>
            <person name="Ivanov N.V."/>
        </authorList>
    </citation>
    <scope>NUCLEOTIDE SEQUENCE [LARGE SCALE GENOMIC DNA]</scope>
</reference>